<dbReference type="InterPro" id="IPR038846">
    <property type="entry name" value="RPC9"/>
</dbReference>
<dbReference type="GeneID" id="54569391"/>
<protein>
    <recommendedName>
        <fullName evidence="3">DNA-directed RNA polymerase III subunit RPC9</fullName>
    </recommendedName>
</protein>
<dbReference type="PANTHER" id="PTHR15561:SF0">
    <property type="entry name" value="DNA-DIRECTED RNA POLYMERASE III SUBUNIT RPC9"/>
    <property type="match status" value="1"/>
</dbReference>
<dbReference type="AlphaFoldDB" id="A0A6A6CSS0"/>
<dbReference type="Pfam" id="PF03874">
    <property type="entry name" value="RNA_pol_Rpb4"/>
    <property type="match status" value="1"/>
</dbReference>
<dbReference type="InterPro" id="IPR005574">
    <property type="entry name" value="Rpb4/RPC9"/>
</dbReference>
<reference evidence="7" key="1">
    <citation type="journal article" date="2020" name="Stud. Mycol.">
        <title>101 Dothideomycetes genomes: a test case for predicting lifestyles and emergence of pathogens.</title>
        <authorList>
            <person name="Haridas S."/>
            <person name="Albert R."/>
            <person name="Binder M."/>
            <person name="Bloem J."/>
            <person name="Labutti K."/>
            <person name="Salamov A."/>
            <person name="Andreopoulos B."/>
            <person name="Baker S."/>
            <person name="Barry K."/>
            <person name="Bills G."/>
            <person name="Bluhm B."/>
            <person name="Cannon C."/>
            <person name="Castanera R."/>
            <person name="Culley D."/>
            <person name="Daum C."/>
            <person name="Ezra D."/>
            <person name="Gonzalez J."/>
            <person name="Henrissat B."/>
            <person name="Kuo A."/>
            <person name="Liang C."/>
            <person name="Lipzen A."/>
            <person name="Lutzoni F."/>
            <person name="Magnuson J."/>
            <person name="Mondo S."/>
            <person name="Nolan M."/>
            <person name="Ohm R."/>
            <person name="Pangilinan J."/>
            <person name="Park H.-J."/>
            <person name="Ramirez L."/>
            <person name="Alfaro M."/>
            <person name="Sun H."/>
            <person name="Tritt A."/>
            <person name="Yoshinaga Y."/>
            <person name="Zwiers L.-H."/>
            <person name="Turgeon B."/>
            <person name="Goodwin S."/>
            <person name="Spatafora J."/>
            <person name="Crous P."/>
            <person name="Grigoriev I."/>
        </authorList>
    </citation>
    <scope>NUCLEOTIDE SEQUENCE</scope>
    <source>
        <strain evidence="7">ATCC 36951</strain>
    </source>
</reference>
<comment type="subcellular location">
    <subcellularLocation>
        <location evidence="1">Nucleus</location>
    </subcellularLocation>
</comment>
<sequence>MKILDAGDHLLSNADVLDWMKRKRAQHAAEDAEDKKKGVKPAVRPSNFMRALNRHERELKSDNYPYVKNPTAYEGTARHAQFEKFALDAENVVQDHLEAEWKDKLATMTKDEVEKVFAPEQEKKCLTEVEMLMVYNHAPTCVEMLQPMIENVEERFTSEELELLVEVVIKTLRPDQAIALPKDR</sequence>
<evidence type="ECO:0000313" key="8">
    <source>
        <dbReference type="Proteomes" id="UP000799537"/>
    </source>
</evidence>
<comment type="similarity">
    <text evidence="2">Belongs to the eukaryotic RPC9 RNA polymerase subunit family.</text>
</comment>
<accession>A0A6A6CSS0</accession>
<evidence type="ECO:0000256" key="2">
    <source>
        <dbReference type="ARBA" id="ARBA00006898"/>
    </source>
</evidence>
<gene>
    <name evidence="7" type="ORF">M409DRAFT_64529</name>
</gene>
<dbReference type="Gene3D" id="1.20.1250.40">
    <property type="match status" value="1"/>
</dbReference>
<keyword evidence="5" id="KW-0804">Transcription</keyword>
<name>A0A6A6CSS0_ZASCE</name>
<keyword evidence="8" id="KW-1185">Reference proteome</keyword>
<dbReference type="SUPFAM" id="SSF47819">
    <property type="entry name" value="HRDC-like"/>
    <property type="match status" value="1"/>
</dbReference>
<dbReference type="PANTHER" id="PTHR15561">
    <property type="entry name" value="CALCITONIN GENE-RELATED PEPTIDE-RECEPTOR COMPONENT PROTEIN"/>
    <property type="match status" value="1"/>
</dbReference>
<dbReference type="InterPro" id="IPR038324">
    <property type="entry name" value="Rpb4/RPC9_sf"/>
</dbReference>
<organism evidence="7 8">
    <name type="scientific">Zasmidium cellare ATCC 36951</name>
    <dbReference type="NCBI Taxonomy" id="1080233"/>
    <lineage>
        <taxon>Eukaryota</taxon>
        <taxon>Fungi</taxon>
        <taxon>Dikarya</taxon>
        <taxon>Ascomycota</taxon>
        <taxon>Pezizomycotina</taxon>
        <taxon>Dothideomycetes</taxon>
        <taxon>Dothideomycetidae</taxon>
        <taxon>Mycosphaerellales</taxon>
        <taxon>Mycosphaerellaceae</taxon>
        <taxon>Zasmidium</taxon>
    </lineage>
</organism>
<evidence type="ECO:0000256" key="4">
    <source>
        <dbReference type="ARBA" id="ARBA00022478"/>
    </source>
</evidence>
<dbReference type="Proteomes" id="UP000799537">
    <property type="component" value="Unassembled WGS sequence"/>
</dbReference>
<evidence type="ECO:0000256" key="5">
    <source>
        <dbReference type="ARBA" id="ARBA00023163"/>
    </source>
</evidence>
<dbReference type="OrthoDB" id="1746530at2759"/>
<evidence type="ECO:0000313" key="7">
    <source>
        <dbReference type="EMBL" id="KAF2170194.1"/>
    </source>
</evidence>
<dbReference type="InterPro" id="IPR010997">
    <property type="entry name" value="HRDC-like_sf"/>
</dbReference>
<dbReference type="RefSeq" id="XP_033671083.1">
    <property type="nucleotide sequence ID" value="XM_033816119.1"/>
</dbReference>
<evidence type="ECO:0000256" key="6">
    <source>
        <dbReference type="ARBA" id="ARBA00023242"/>
    </source>
</evidence>
<keyword evidence="6" id="KW-0539">Nucleus</keyword>
<dbReference type="GO" id="GO:0005666">
    <property type="term" value="C:RNA polymerase III complex"/>
    <property type="evidence" value="ECO:0007669"/>
    <property type="project" value="InterPro"/>
</dbReference>
<proteinExistence type="inferred from homology"/>
<dbReference type="GO" id="GO:0006384">
    <property type="term" value="P:transcription initiation at RNA polymerase III promoter"/>
    <property type="evidence" value="ECO:0007669"/>
    <property type="project" value="InterPro"/>
</dbReference>
<evidence type="ECO:0000256" key="1">
    <source>
        <dbReference type="ARBA" id="ARBA00004123"/>
    </source>
</evidence>
<dbReference type="EMBL" id="ML993586">
    <property type="protein sequence ID" value="KAF2170194.1"/>
    <property type="molecule type" value="Genomic_DNA"/>
</dbReference>
<dbReference type="GO" id="GO:0000166">
    <property type="term" value="F:nucleotide binding"/>
    <property type="evidence" value="ECO:0007669"/>
    <property type="project" value="InterPro"/>
</dbReference>
<evidence type="ECO:0000256" key="3">
    <source>
        <dbReference type="ARBA" id="ARBA00016672"/>
    </source>
</evidence>
<keyword evidence="4" id="KW-0240">DNA-directed RNA polymerase</keyword>